<dbReference type="EMBL" id="QXDA01000004">
    <property type="protein sequence ID" value="RIA22673.1"/>
    <property type="molecule type" value="Genomic_DNA"/>
</dbReference>
<dbReference type="RefSeq" id="WP_119693822.1">
    <property type="nucleotide sequence ID" value="NZ_QXDA01000004.1"/>
</dbReference>
<accession>A0A397MGM9</accession>
<evidence type="ECO:0000256" key="1">
    <source>
        <dbReference type="SAM" id="MobiDB-lite"/>
    </source>
</evidence>
<dbReference type="Proteomes" id="UP000265836">
    <property type="component" value="Unassembled WGS sequence"/>
</dbReference>
<reference evidence="2 3" key="1">
    <citation type="submission" date="2018-08" db="EMBL/GenBank/DDBJ databases">
        <title>Genome sequencing of rice bacterial endophytes.</title>
        <authorList>
            <person name="Venturi V."/>
        </authorList>
    </citation>
    <scope>NUCLEOTIDE SEQUENCE [LARGE SCALE GENOMIC DNA]</scope>
    <source>
        <strain evidence="2 3">E1205</strain>
    </source>
</reference>
<sequence>MLREWHDDQIVAIGWPWHGRVITFGDVSTLELAGGESMSLPRFNAAARVTWAFDMGRPDIPDPVVEAVGGAWWGRAILRDGYFWAGLVPDGGGFYNTARQVAPLWWADDDPRRPQILNYPSFSGSALTLSWLNSDGTPALVMRGFSNAELGQGVDQPLCAAKSTGGWRLVGQGADYFIGWIFLGAFQNRLLFALRMTAPSSGGTSLPHPTGTAPGSSPGGAPEGYCGLVEVAVDKQLFGPDGDPDLHLQLTVLESRQTALGNPTYSLSDVTAPGGGSRNRDEETEQTSALLTAWYDVEGNVRTARYSRRQLATYDYVSSAVDDRHWDLTRSTEFELLYGGSVVDQRYLSEQLAIDQVGASLSVSRTVSESGLDDDVSDWSGTYAAGASIVPEPFAVFRAGQGLVMGSVAYIFTLPGMGNVLREQDVRLLWLAAHSNNVASLCRSREPYDYPGGGDLMQVEAYSGPAIGPAGVVPGTMNRLVDRPRTSVGPFYRGFFSDAGQRWVLGTGNPVTGQVARANDYYGWPDGYPSISWV</sequence>
<protein>
    <submittedName>
        <fullName evidence="2">Uncharacterized protein</fullName>
    </submittedName>
</protein>
<feature type="region of interest" description="Disordered" evidence="1">
    <location>
        <begin position="201"/>
        <end position="221"/>
    </location>
</feature>
<dbReference type="AlphaFoldDB" id="A0A397MGM9"/>
<proteinExistence type="predicted"/>
<gene>
    <name evidence="2" type="ORF">DFO61_3363</name>
</gene>
<comment type="caution">
    <text evidence="2">The sequence shown here is derived from an EMBL/GenBank/DDBJ whole genome shotgun (WGS) entry which is preliminary data.</text>
</comment>
<organism evidence="2 3">
    <name type="scientific">Ectopseudomonas oleovorans</name>
    <name type="common">Pseudomonas oleovorans</name>
    <dbReference type="NCBI Taxonomy" id="301"/>
    <lineage>
        <taxon>Bacteria</taxon>
        <taxon>Pseudomonadati</taxon>
        <taxon>Pseudomonadota</taxon>
        <taxon>Gammaproteobacteria</taxon>
        <taxon>Pseudomonadales</taxon>
        <taxon>Pseudomonadaceae</taxon>
        <taxon>Ectopseudomonas</taxon>
    </lineage>
</organism>
<evidence type="ECO:0000313" key="3">
    <source>
        <dbReference type="Proteomes" id="UP000265836"/>
    </source>
</evidence>
<name>A0A397MGM9_ECTOL</name>
<feature type="region of interest" description="Disordered" evidence="1">
    <location>
        <begin position="263"/>
        <end position="282"/>
    </location>
</feature>
<evidence type="ECO:0000313" key="2">
    <source>
        <dbReference type="EMBL" id="RIA22673.1"/>
    </source>
</evidence>